<keyword evidence="1" id="KW-0418">Kinase</keyword>
<reference evidence="1 2" key="1">
    <citation type="submission" date="2023-06" db="EMBL/GenBank/DDBJ databases">
        <title>Proteus appendicitidis sp. nov., isolated from the appendiceal pus of an appendicitis patient in Yongzhou, China.</title>
        <authorList>
            <person name="Cai X."/>
        </authorList>
    </citation>
    <scope>NUCLEOTIDE SEQUENCE [LARGE SCALE GENOMIC DNA]</scope>
    <source>
        <strain evidence="1 2">HZ0627</strain>
    </source>
</reference>
<dbReference type="InterPro" id="IPR017437">
    <property type="entry name" value="ATP-NAD_kinase_PpnK-typ_C"/>
</dbReference>
<gene>
    <name evidence="1" type="ORF">QQS39_15730</name>
</gene>
<evidence type="ECO:0000313" key="1">
    <source>
        <dbReference type="EMBL" id="WIV87884.1"/>
    </source>
</evidence>
<protein>
    <submittedName>
        <fullName evidence="1">Sugar kinase</fullName>
    </submittedName>
</protein>
<dbReference type="RefSeq" id="WP_285804890.1">
    <property type="nucleotide sequence ID" value="NZ_CP127389.1"/>
</dbReference>
<evidence type="ECO:0000313" key="2">
    <source>
        <dbReference type="Proteomes" id="UP001226651"/>
    </source>
</evidence>
<dbReference type="Proteomes" id="UP001226651">
    <property type="component" value="Chromosome"/>
</dbReference>
<name>A0ABY8Y649_9GAMM</name>
<dbReference type="Gene3D" id="2.60.200.30">
    <property type="entry name" value="Probable inorganic polyphosphate/atp-NAD kinase, domain 2"/>
    <property type="match status" value="1"/>
</dbReference>
<organism evidence="1 2">
    <name type="scientific">Proteus appendicitidis</name>
    <dbReference type="NCBI Taxonomy" id="3034648"/>
    <lineage>
        <taxon>Bacteria</taxon>
        <taxon>Pseudomonadati</taxon>
        <taxon>Pseudomonadota</taxon>
        <taxon>Gammaproteobacteria</taxon>
        <taxon>Enterobacterales</taxon>
        <taxon>Morganellaceae</taxon>
        <taxon>Proteus</taxon>
    </lineage>
</organism>
<dbReference type="EMBL" id="CP127389">
    <property type="protein sequence ID" value="WIV87884.1"/>
    <property type="molecule type" value="Genomic_DNA"/>
</dbReference>
<dbReference type="SUPFAM" id="SSF111331">
    <property type="entry name" value="NAD kinase/diacylglycerol kinase-like"/>
    <property type="match status" value="1"/>
</dbReference>
<dbReference type="InterPro" id="IPR016064">
    <property type="entry name" value="NAD/diacylglycerol_kinase_sf"/>
</dbReference>
<keyword evidence="2" id="KW-1185">Reference proteome</keyword>
<sequence length="314" mass="35009">MQRNEDFRFVLVMRKSRLQELIERFNTWSQAKFYLEHNNVEVTDYLNEHNLYQKQLTEAELILKSLGRFQLLERGLLPSYQFSSHDIVVVIGQDGLVANTLKYLNGQPIIAINPDPSRWDGKLLPFEIGQLKETVINTINQKMPFKSVTFAQATTNDGQSLLAVNDLFIGPKSHTSARYILQWNGAEEVQSSSGIIVSTGLGSTGWFQSILAGAMAITGEASHPLLQGFSWGDKKLQFSVREPFPSRTTGVAMTFGTIEPDSPLQLGSLMPENGVIFSDGIEDDYLQFNAGCIAHIGIADIQGQLISQKGRQRI</sequence>
<keyword evidence="1" id="KW-0808">Transferase</keyword>
<dbReference type="GO" id="GO:0016301">
    <property type="term" value="F:kinase activity"/>
    <property type="evidence" value="ECO:0007669"/>
    <property type="project" value="UniProtKB-KW"/>
</dbReference>
<accession>A0ABY8Y649</accession>
<proteinExistence type="predicted"/>